<feature type="region of interest" description="Disordered" evidence="1">
    <location>
        <begin position="123"/>
        <end position="183"/>
    </location>
</feature>
<organism evidence="2 3">
    <name type="scientific">Pan troglodytes</name>
    <name type="common">Chimpanzee</name>
    <dbReference type="NCBI Taxonomy" id="9598"/>
    <lineage>
        <taxon>Eukaryota</taxon>
        <taxon>Metazoa</taxon>
        <taxon>Chordata</taxon>
        <taxon>Craniata</taxon>
        <taxon>Vertebrata</taxon>
        <taxon>Euteleostomi</taxon>
        <taxon>Mammalia</taxon>
        <taxon>Eutheria</taxon>
        <taxon>Euarchontoglires</taxon>
        <taxon>Primates</taxon>
        <taxon>Haplorrhini</taxon>
        <taxon>Catarrhini</taxon>
        <taxon>Hominidae</taxon>
        <taxon>Pan</taxon>
    </lineage>
</organism>
<sequence>GNQALREGRALRGSRAPLEFQGPKACQASKETRAPQGRPGPAAEWVTQGWPASPERKARRASPASRGPRDSKEYVENPATLAPAGMRAPQGFRATLVPPALEDWPGTEACQDSPGDRVWRATGRGRRECQAGSPGCGGHDGSSRTSWAPWVPRQAGPPWAPWPSGRSWHRGSRGSDRQHGAQG</sequence>
<feature type="non-terminal residue" evidence="2">
    <location>
        <position position="183"/>
    </location>
</feature>
<feature type="compositionally biased region" description="Basic and acidic residues" evidence="1">
    <location>
        <begin position="1"/>
        <end position="10"/>
    </location>
</feature>
<name>A0A2J8LZ47_PANTR</name>
<feature type="region of interest" description="Disordered" evidence="1">
    <location>
        <begin position="1"/>
        <end position="92"/>
    </location>
</feature>
<dbReference type="AlphaFoldDB" id="A0A2J8LZ47"/>
<reference evidence="2 3" key="1">
    <citation type="submission" date="2017-12" db="EMBL/GenBank/DDBJ databases">
        <title>High-resolution comparative analysis of great ape genomes.</title>
        <authorList>
            <person name="Pollen A."/>
            <person name="Hastie A."/>
            <person name="Hormozdiari F."/>
            <person name="Dougherty M."/>
            <person name="Liu R."/>
            <person name="Chaisson M."/>
            <person name="Hoppe E."/>
            <person name="Hill C."/>
            <person name="Pang A."/>
            <person name="Hillier L."/>
            <person name="Baker C."/>
            <person name="Armstrong J."/>
            <person name="Shendure J."/>
            <person name="Paten B."/>
            <person name="Wilson R."/>
            <person name="Chao H."/>
            <person name="Schneider V."/>
            <person name="Ventura M."/>
            <person name="Kronenberg Z."/>
            <person name="Murali S."/>
            <person name="Gordon D."/>
            <person name="Cantsilieris S."/>
            <person name="Munson K."/>
            <person name="Nelson B."/>
            <person name="Raja A."/>
            <person name="Underwood J."/>
            <person name="Diekhans M."/>
            <person name="Fiddes I."/>
            <person name="Haussler D."/>
            <person name="Eichler E."/>
        </authorList>
    </citation>
    <scope>NUCLEOTIDE SEQUENCE [LARGE SCALE GENOMIC DNA]</scope>
    <source>
        <strain evidence="2">Yerkes chimp pedigree #C0471</strain>
    </source>
</reference>
<evidence type="ECO:0000313" key="3">
    <source>
        <dbReference type="Proteomes" id="UP000236370"/>
    </source>
</evidence>
<comment type="caution">
    <text evidence="2">The sequence shown here is derived from an EMBL/GenBank/DDBJ whole genome shotgun (WGS) entry which is preliminary data.</text>
</comment>
<dbReference type="Proteomes" id="UP000236370">
    <property type="component" value="Unassembled WGS sequence"/>
</dbReference>
<feature type="non-terminal residue" evidence="2">
    <location>
        <position position="1"/>
    </location>
</feature>
<accession>A0A2J8LZ47</accession>
<evidence type="ECO:0000256" key="1">
    <source>
        <dbReference type="SAM" id="MobiDB-lite"/>
    </source>
</evidence>
<gene>
    <name evidence="2" type="ORF">CK820_G0025457</name>
</gene>
<protein>
    <submittedName>
        <fullName evidence="2">COL9A2 isoform 5</fullName>
    </submittedName>
</protein>
<proteinExistence type="predicted"/>
<dbReference type="EMBL" id="NBAG03000275">
    <property type="protein sequence ID" value="PNI52479.1"/>
    <property type="molecule type" value="Genomic_DNA"/>
</dbReference>
<evidence type="ECO:0000313" key="2">
    <source>
        <dbReference type="EMBL" id="PNI52479.1"/>
    </source>
</evidence>
<feature type="compositionally biased region" description="Basic and acidic residues" evidence="1">
    <location>
        <begin position="173"/>
        <end position="183"/>
    </location>
</feature>